<dbReference type="Gene3D" id="3.30.200.20">
    <property type="entry name" value="Phosphorylase Kinase, domain 1"/>
    <property type="match status" value="1"/>
</dbReference>
<evidence type="ECO:0000256" key="3">
    <source>
        <dbReference type="ARBA" id="ARBA00022741"/>
    </source>
</evidence>
<feature type="transmembrane region" description="Helical" evidence="7">
    <location>
        <begin position="455"/>
        <end position="472"/>
    </location>
</feature>
<evidence type="ECO:0000256" key="2">
    <source>
        <dbReference type="ARBA" id="ARBA00022679"/>
    </source>
</evidence>
<protein>
    <recommendedName>
        <fullName evidence="1">non-specific serine/threonine protein kinase</fullName>
        <ecNumber evidence="1">2.7.11.1</ecNumber>
    </recommendedName>
</protein>
<dbReference type="RefSeq" id="WP_377938082.1">
    <property type="nucleotide sequence ID" value="NZ_JBHTHQ010000012.1"/>
</dbReference>
<dbReference type="PROSITE" id="PS50011">
    <property type="entry name" value="PROTEIN_KINASE_DOM"/>
    <property type="match status" value="1"/>
</dbReference>
<dbReference type="InterPro" id="IPR011009">
    <property type="entry name" value="Kinase-like_dom_sf"/>
</dbReference>
<dbReference type="GO" id="GO:0016301">
    <property type="term" value="F:kinase activity"/>
    <property type="evidence" value="ECO:0007669"/>
    <property type="project" value="UniProtKB-KW"/>
</dbReference>
<feature type="domain" description="Protein kinase" evidence="8">
    <location>
        <begin position="19"/>
        <end position="284"/>
    </location>
</feature>
<evidence type="ECO:0000256" key="6">
    <source>
        <dbReference type="SAM" id="MobiDB-lite"/>
    </source>
</evidence>
<gene>
    <name evidence="9" type="ORF">ACFQY8_01965</name>
</gene>
<evidence type="ECO:0000256" key="7">
    <source>
        <dbReference type="SAM" id="Phobius"/>
    </source>
</evidence>
<dbReference type="EMBL" id="JBHTHQ010000012">
    <property type="protein sequence ID" value="MFD0704517.1"/>
    <property type="molecule type" value="Genomic_DNA"/>
</dbReference>
<reference evidence="10" key="1">
    <citation type="journal article" date="2019" name="Int. J. Syst. Evol. Microbiol.">
        <title>The Global Catalogue of Microorganisms (GCM) 10K type strain sequencing project: providing services to taxonomists for standard genome sequencing and annotation.</title>
        <authorList>
            <consortium name="The Broad Institute Genomics Platform"/>
            <consortium name="The Broad Institute Genome Sequencing Center for Infectious Disease"/>
            <person name="Wu L."/>
            <person name="Ma J."/>
        </authorList>
    </citation>
    <scope>NUCLEOTIDE SEQUENCE [LARGE SCALE GENOMIC DNA]</scope>
    <source>
        <strain evidence="10">CCM 8604</strain>
    </source>
</reference>
<keyword evidence="2" id="KW-0808">Transferase</keyword>
<feature type="transmembrane region" description="Helical" evidence="7">
    <location>
        <begin position="539"/>
        <end position="559"/>
    </location>
</feature>
<evidence type="ECO:0000256" key="4">
    <source>
        <dbReference type="ARBA" id="ARBA00022777"/>
    </source>
</evidence>
<keyword evidence="10" id="KW-1185">Reference proteome</keyword>
<dbReference type="EC" id="2.7.11.1" evidence="1"/>
<dbReference type="PROSITE" id="PS00108">
    <property type="entry name" value="PROTEIN_KINASE_ST"/>
    <property type="match status" value="1"/>
</dbReference>
<accession>A0ABW2Y2P6</accession>
<evidence type="ECO:0000256" key="5">
    <source>
        <dbReference type="ARBA" id="ARBA00022840"/>
    </source>
</evidence>
<keyword evidence="4 9" id="KW-0418">Kinase</keyword>
<evidence type="ECO:0000313" key="9">
    <source>
        <dbReference type="EMBL" id="MFD0704517.1"/>
    </source>
</evidence>
<name>A0ABW2Y2P6_9BIFI</name>
<sequence length="629" mass="67680">MSENFSVLDLAPGNVVGGYTLISRLDQGGMGTIWRVHDDGGNVYAMKILLDSLKEGEDGDTSEQLTARERFRREALALQRIDHPGVNHIVDMELDDALAFIVTELIDGKNLRDDVYENGRYTAEDLEQLARMLIDAVDAVHAAGIIHRDIKPTNVMIAKTGPILVDFGIAMGEDESHVTRTGLVMGTPGFIAPEIIDGAESDEATDWWSVASVLGFAATGKPIFGSKPLMTVLEREASGNADLSGLPPLTLHAMRMALNPDRMQRCSAQELLSAIAQEAQTPEIWDNGDEEPDTAATTTVINSSPSAWNIPRTHNVESNGNETQVMRPFGASSLARKEGKEQTQTDSIAPTQIMPTLPTQAMPTQVLQPVATYAEGPYEMSELLPTSSSAIAPTSVLTPTPAPSPMPAPVPTQQTRTTDTPLPPTESAPEFPVLRPTHAYNITLAVGGILIGTKFPFWALIYIACVTFVASIRGSRILSFQRHPHSSVSTNLALPWHAIKAALTAVIYTLSAAIIMGIVNVLGIALVRVMYHDISYGGWVPLLIVINAASLAFIWLILFRRAGAQSLCVGLTQKTELPQSTKVALRALYAVCIVAVVIALALAGETISWEPLADVQSFLVSGISRILTA</sequence>
<comment type="caution">
    <text evidence="9">The sequence shown here is derived from an EMBL/GenBank/DDBJ whole genome shotgun (WGS) entry which is preliminary data.</text>
</comment>
<dbReference type="CDD" id="cd14014">
    <property type="entry name" value="STKc_PknB_like"/>
    <property type="match status" value="1"/>
</dbReference>
<evidence type="ECO:0000259" key="8">
    <source>
        <dbReference type="PROSITE" id="PS50011"/>
    </source>
</evidence>
<dbReference type="Proteomes" id="UP001597036">
    <property type="component" value="Unassembled WGS sequence"/>
</dbReference>
<feature type="transmembrane region" description="Helical" evidence="7">
    <location>
        <begin position="505"/>
        <end position="527"/>
    </location>
</feature>
<feature type="transmembrane region" description="Helical" evidence="7">
    <location>
        <begin position="583"/>
        <end position="603"/>
    </location>
</feature>
<dbReference type="InterPro" id="IPR050660">
    <property type="entry name" value="NEK_Ser/Thr_kinase"/>
</dbReference>
<dbReference type="SUPFAM" id="SSF56112">
    <property type="entry name" value="Protein kinase-like (PK-like)"/>
    <property type="match status" value="1"/>
</dbReference>
<feature type="region of interest" description="Disordered" evidence="6">
    <location>
        <begin position="398"/>
        <end position="426"/>
    </location>
</feature>
<keyword evidence="3" id="KW-0547">Nucleotide-binding</keyword>
<feature type="compositionally biased region" description="Pro residues" evidence="6">
    <location>
        <begin position="400"/>
        <end position="410"/>
    </location>
</feature>
<keyword evidence="5" id="KW-0067">ATP-binding</keyword>
<dbReference type="Pfam" id="PF00069">
    <property type="entry name" value="Pkinase"/>
    <property type="match status" value="1"/>
</dbReference>
<proteinExistence type="predicted"/>
<dbReference type="InterPro" id="IPR000719">
    <property type="entry name" value="Prot_kinase_dom"/>
</dbReference>
<keyword evidence="7" id="KW-0812">Transmembrane</keyword>
<evidence type="ECO:0000313" key="10">
    <source>
        <dbReference type="Proteomes" id="UP001597036"/>
    </source>
</evidence>
<organism evidence="9 10">
    <name type="scientific">Alloscardovia venturai</name>
    <dbReference type="NCBI Taxonomy" id="1769421"/>
    <lineage>
        <taxon>Bacteria</taxon>
        <taxon>Bacillati</taxon>
        <taxon>Actinomycetota</taxon>
        <taxon>Actinomycetes</taxon>
        <taxon>Bifidobacteriales</taxon>
        <taxon>Bifidobacteriaceae</taxon>
        <taxon>Alloscardovia</taxon>
    </lineage>
</organism>
<dbReference type="PANTHER" id="PTHR43671:SF13">
    <property type="entry name" value="SERINE_THREONINE-PROTEIN KINASE NEK2"/>
    <property type="match status" value="1"/>
</dbReference>
<evidence type="ECO:0000256" key="1">
    <source>
        <dbReference type="ARBA" id="ARBA00012513"/>
    </source>
</evidence>
<dbReference type="InterPro" id="IPR008271">
    <property type="entry name" value="Ser/Thr_kinase_AS"/>
</dbReference>
<keyword evidence="7" id="KW-0472">Membrane</keyword>
<keyword evidence="7" id="KW-1133">Transmembrane helix</keyword>
<dbReference type="SMART" id="SM00220">
    <property type="entry name" value="S_TKc"/>
    <property type="match status" value="1"/>
</dbReference>
<dbReference type="Gene3D" id="1.10.510.10">
    <property type="entry name" value="Transferase(Phosphotransferase) domain 1"/>
    <property type="match status" value="1"/>
</dbReference>
<dbReference type="PANTHER" id="PTHR43671">
    <property type="entry name" value="SERINE/THREONINE-PROTEIN KINASE NEK"/>
    <property type="match status" value="1"/>
</dbReference>